<feature type="domain" description="HPt" evidence="22">
    <location>
        <begin position="743"/>
        <end position="836"/>
    </location>
</feature>
<feature type="domain" description="Histidine kinase" evidence="18">
    <location>
        <begin position="340"/>
        <end position="561"/>
    </location>
</feature>
<dbReference type="FunFam" id="3.30.565.10:FF:000010">
    <property type="entry name" value="Sensor histidine kinase RcsC"/>
    <property type="match status" value="1"/>
</dbReference>
<keyword evidence="7" id="KW-0812">Transmembrane</keyword>
<dbReference type="Proteomes" id="UP000294684">
    <property type="component" value="Unassembled WGS sequence"/>
</dbReference>
<dbReference type="EMBL" id="SORO01000004">
    <property type="protein sequence ID" value="TDY67193.1"/>
    <property type="molecule type" value="Genomic_DNA"/>
</dbReference>
<evidence type="ECO:0000259" key="21">
    <source>
        <dbReference type="PROSITE" id="PS50113"/>
    </source>
</evidence>
<dbReference type="STRING" id="1193051.LEP1GSC017_1091"/>
<dbReference type="Pfam" id="PF00072">
    <property type="entry name" value="Response_reg"/>
    <property type="match status" value="1"/>
</dbReference>
<keyword evidence="8" id="KW-0547">Nucleotide-binding</keyword>
<feature type="domain" description="Response regulatory" evidence="19">
    <location>
        <begin position="591"/>
        <end position="710"/>
    </location>
</feature>
<dbReference type="InterPro" id="IPR008207">
    <property type="entry name" value="Sig_transdc_His_kin_Hpt_dom"/>
</dbReference>
<dbReference type="InterPro" id="IPR004358">
    <property type="entry name" value="Sig_transdc_His_kin-like_C"/>
</dbReference>
<dbReference type="GO" id="GO:0000155">
    <property type="term" value="F:phosphorelay sensor kinase activity"/>
    <property type="evidence" value="ECO:0007669"/>
    <property type="project" value="InterPro"/>
</dbReference>
<feature type="modified residue" description="4-aspartylphosphate" evidence="17">
    <location>
        <position position="640"/>
    </location>
</feature>
<dbReference type="PANTHER" id="PTHR45339">
    <property type="entry name" value="HYBRID SIGNAL TRANSDUCTION HISTIDINE KINASE J"/>
    <property type="match status" value="1"/>
</dbReference>
<evidence type="ECO:0000313" key="24">
    <source>
        <dbReference type="Proteomes" id="UP000294684"/>
    </source>
</evidence>
<dbReference type="SUPFAM" id="SSF55874">
    <property type="entry name" value="ATPase domain of HSP90 chaperone/DNA topoisomerase II/histidine kinase"/>
    <property type="match status" value="1"/>
</dbReference>
<evidence type="ECO:0000256" key="14">
    <source>
        <dbReference type="ARBA" id="ARBA00064003"/>
    </source>
</evidence>
<dbReference type="RefSeq" id="WP_004784514.1">
    <property type="nucleotide sequence ID" value="NZ_SORO01000004.1"/>
</dbReference>
<evidence type="ECO:0000313" key="23">
    <source>
        <dbReference type="EMBL" id="TDY67193.1"/>
    </source>
</evidence>
<organism evidence="23 24">
    <name type="scientific">Leptospira meyeri</name>
    <dbReference type="NCBI Taxonomy" id="29508"/>
    <lineage>
        <taxon>Bacteria</taxon>
        <taxon>Pseudomonadati</taxon>
        <taxon>Spirochaetota</taxon>
        <taxon>Spirochaetia</taxon>
        <taxon>Leptospirales</taxon>
        <taxon>Leptospiraceae</taxon>
        <taxon>Leptospira</taxon>
    </lineage>
</organism>
<dbReference type="PANTHER" id="PTHR45339:SF1">
    <property type="entry name" value="HYBRID SIGNAL TRANSDUCTION HISTIDINE KINASE J"/>
    <property type="match status" value="1"/>
</dbReference>
<evidence type="ECO:0000256" key="2">
    <source>
        <dbReference type="ARBA" id="ARBA00004651"/>
    </source>
</evidence>
<dbReference type="InterPro" id="IPR036890">
    <property type="entry name" value="HATPase_C_sf"/>
</dbReference>
<dbReference type="InterPro" id="IPR001789">
    <property type="entry name" value="Sig_transdc_resp-reg_receiver"/>
</dbReference>
<dbReference type="InterPro" id="IPR005467">
    <property type="entry name" value="His_kinase_dom"/>
</dbReference>
<evidence type="ECO:0000256" key="4">
    <source>
        <dbReference type="ARBA" id="ARBA00022475"/>
    </source>
</evidence>
<dbReference type="InterPro" id="IPR013767">
    <property type="entry name" value="PAS_fold"/>
</dbReference>
<evidence type="ECO:0000256" key="3">
    <source>
        <dbReference type="ARBA" id="ARBA00012438"/>
    </source>
</evidence>
<dbReference type="InterPro" id="IPR001610">
    <property type="entry name" value="PAC"/>
</dbReference>
<keyword evidence="24" id="KW-1185">Reference proteome</keyword>
<dbReference type="Gene3D" id="1.10.287.130">
    <property type="match status" value="1"/>
</dbReference>
<dbReference type="GO" id="GO:0005524">
    <property type="term" value="F:ATP binding"/>
    <property type="evidence" value="ECO:0007669"/>
    <property type="project" value="UniProtKB-KW"/>
</dbReference>
<feature type="domain" description="PAC" evidence="21">
    <location>
        <begin position="270"/>
        <end position="322"/>
    </location>
</feature>
<dbReference type="Gene3D" id="3.30.450.20">
    <property type="entry name" value="PAS domain"/>
    <property type="match status" value="2"/>
</dbReference>
<evidence type="ECO:0000259" key="20">
    <source>
        <dbReference type="PROSITE" id="PS50112"/>
    </source>
</evidence>
<dbReference type="SMART" id="SM00448">
    <property type="entry name" value="REC"/>
    <property type="match status" value="1"/>
</dbReference>
<evidence type="ECO:0000256" key="11">
    <source>
        <dbReference type="ARBA" id="ARBA00022989"/>
    </source>
</evidence>
<dbReference type="GO" id="GO:0006355">
    <property type="term" value="P:regulation of DNA-templated transcription"/>
    <property type="evidence" value="ECO:0007669"/>
    <property type="project" value="InterPro"/>
</dbReference>
<evidence type="ECO:0000256" key="7">
    <source>
        <dbReference type="ARBA" id="ARBA00022692"/>
    </source>
</evidence>
<keyword evidence="5 17" id="KW-0597">Phosphoprotein</keyword>
<dbReference type="Gene3D" id="3.30.565.10">
    <property type="entry name" value="Histidine kinase-like ATPase, C-terminal domain"/>
    <property type="match status" value="1"/>
</dbReference>
<dbReference type="SUPFAM" id="SSF47226">
    <property type="entry name" value="Histidine-containing phosphotransfer domain, HPT domain"/>
    <property type="match status" value="1"/>
</dbReference>
<feature type="modified residue" description="Phosphohistidine" evidence="16">
    <location>
        <position position="782"/>
    </location>
</feature>
<dbReference type="CDD" id="cd00130">
    <property type="entry name" value="PAS"/>
    <property type="match status" value="2"/>
</dbReference>
<keyword evidence="6" id="KW-0808">Transferase</keyword>
<proteinExistence type="predicted"/>
<evidence type="ECO:0000256" key="5">
    <source>
        <dbReference type="ARBA" id="ARBA00022553"/>
    </source>
</evidence>
<evidence type="ECO:0000259" key="18">
    <source>
        <dbReference type="PROSITE" id="PS50109"/>
    </source>
</evidence>
<feature type="domain" description="PAS" evidence="20">
    <location>
        <begin position="192"/>
        <end position="249"/>
    </location>
</feature>
<sequence length="836" mass="93824">MDTEEQNPNIHPKNSSMHGFDFHCIFKSLPELYMLLDLDFRIIDISDAYAKATLIKRENVIGHNIFEVFPDNPNDETADGVRQLKFSLMQVINYKVASTMTLQKYDIRKPDGSGFEERYWSPRNFPVLDEEGNLLCIVHRAEDVTEFVNLKQQKREQSEITEDMQDQIVKMESEVLIRAKEVIEKNEALLISEQNLSITLSSIGDAVITTDEHGIVNRLNPVAEDLTGWKENEVIGHLLSEILKMIHAQTQLSKEIPIFEVLSTGKPKGDNQDSILIHRDGRKINISNNCSPIRNKKGKIIGSILVFRDITEEVAAKTFLEKAKEKAELANKAKDSFLATMSHEIRTPLSGLIGMLELLSHTTLSKDQKRMVQSALESGTSLLRILSDILDWSKIEDGKLELSLQPTSISRLLSEVVRTYSHIASSKGLKLSYTIDENISNAHLVDPLRLSQILNNFVSNGIKFTPKGSIQVSAVLLKNLSHAQQIRFSVTDTGIGLSKKDQSRLFQTYTQATADTARLYGGTGLGLAISRRLADLLDGEINIESTPNVGSTFSIILSLPTLKIDLNDLESFNAEENPSISILHKDSYIPRILAVDDHSVNLELLIRQLESFGLQADGAEDGEKAIKLWLKNKYDLIITDCHMPIKDGYTLTKEIRNLESSNFQKRIPIIAYTANVLSEENEHCLSVGMDDVLIKPARLNNLKQTLLKWIPTVITPIQENAPDTLIGSETPVDFIELSNIVSDKNAQISVLKKFKTHHRTDLTKLIDQLKNSNFIEAIHLAHRLKGSSQVAGAKELVKGYVKVESLIKQNEIDKALKEIEVMKEDVLSIESFIDLL</sequence>
<dbReference type="FunFam" id="1.10.287.130:FF:000002">
    <property type="entry name" value="Two-component osmosensing histidine kinase"/>
    <property type="match status" value="1"/>
</dbReference>
<accession>A0A4R8MQQ9</accession>
<keyword evidence="10" id="KW-0067">ATP-binding</keyword>
<keyword evidence="12" id="KW-0902">Two-component regulatory system</keyword>
<dbReference type="InterPro" id="IPR035965">
    <property type="entry name" value="PAS-like_dom_sf"/>
</dbReference>
<dbReference type="CDD" id="cd17546">
    <property type="entry name" value="REC_hyHK_CKI1_RcsC-like"/>
    <property type="match status" value="1"/>
</dbReference>
<reference evidence="23 24" key="1">
    <citation type="submission" date="2019-03" db="EMBL/GenBank/DDBJ databases">
        <title>Genomic Encyclopedia of Archaeal and Bacterial Type Strains, Phase II (KMG-II): from individual species to whole genera.</title>
        <authorList>
            <person name="Goeker M."/>
        </authorList>
    </citation>
    <scope>NUCLEOTIDE SEQUENCE [LARGE SCALE GENOMIC DNA]</scope>
    <source>
        <strain evidence="23 24">DSM 21537</strain>
    </source>
</reference>
<dbReference type="AlphaFoldDB" id="A0A4R8MQQ9"/>
<dbReference type="CDD" id="cd00082">
    <property type="entry name" value="HisKA"/>
    <property type="match status" value="1"/>
</dbReference>
<dbReference type="InterPro" id="IPR013656">
    <property type="entry name" value="PAS_4"/>
</dbReference>
<evidence type="ECO:0000256" key="9">
    <source>
        <dbReference type="ARBA" id="ARBA00022777"/>
    </source>
</evidence>
<evidence type="ECO:0000256" key="6">
    <source>
        <dbReference type="ARBA" id="ARBA00022679"/>
    </source>
</evidence>
<comment type="subcellular location">
    <subcellularLocation>
        <location evidence="2">Cell membrane</location>
        <topology evidence="2">Multi-pass membrane protein</topology>
    </subcellularLocation>
</comment>
<dbReference type="SMART" id="SM00388">
    <property type="entry name" value="HisKA"/>
    <property type="match status" value="1"/>
</dbReference>
<protein>
    <recommendedName>
        <fullName evidence="15">Sensory/regulatory protein RpfC</fullName>
        <ecNumber evidence="3">2.7.13.3</ecNumber>
    </recommendedName>
</protein>
<dbReference type="OrthoDB" id="9813394at2"/>
<dbReference type="SMART" id="SM00091">
    <property type="entry name" value="PAS"/>
    <property type="match status" value="2"/>
</dbReference>
<dbReference type="InterPro" id="IPR000014">
    <property type="entry name" value="PAS"/>
</dbReference>
<dbReference type="InterPro" id="IPR003594">
    <property type="entry name" value="HATPase_dom"/>
</dbReference>
<evidence type="ECO:0000256" key="8">
    <source>
        <dbReference type="ARBA" id="ARBA00022741"/>
    </source>
</evidence>
<evidence type="ECO:0000259" key="22">
    <source>
        <dbReference type="PROSITE" id="PS50894"/>
    </source>
</evidence>
<dbReference type="InterPro" id="IPR036641">
    <property type="entry name" value="HPT_dom_sf"/>
</dbReference>
<dbReference type="Gene3D" id="3.40.50.2300">
    <property type="match status" value="1"/>
</dbReference>
<evidence type="ECO:0000256" key="16">
    <source>
        <dbReference type="PROSITE-ProRule" id="PRU00110"/>
    </source>
</evidence>
<dbReference type="Pfam" id="PF08448">
    <property type="entry name" value="PAS_4"/>
    <property type="match status" value="1"/>
</dbReference>
<dbReference type="PROSITE" id="PS50109">
    <property type="entry name" value="HIS_KIN"/>
    <property type="match status" value="1"/>
</dbReference>
<evidence type="ECO:0000256" key="15">
    <source>
        <dbReference type="ARBA" id="ARBA00068150"/>
    </source>
</evidence>
<dbReference type="PROSITE" id="PS50110">
    <property type="entry name" value="RESPONSE_REGULATORY"/>
    <property type="match status" value="1"/>
</dbReference>
<name>A0A4R8MQQ9_LEPME</name>
<keyword evidence="13" id="KW-0472">Membrane</keyword>
<dbReference type="PRINTS" id="PR00344">
    <property type="entry name" value="BCTRLSENSOR"/>
</dbReference>
<evidence type="ECO:0000256" key="12">
    <source>
        <dbReference type="ARBA" id="ARBA00023012"/>
    </source>
</evidence>
<dbReference type="InterPro" id="IPR036097">
    <property type="entry name" value="HisK_dim/P_sf"/>
</dbReference>
<evidence type="ECO:0000256" key="13">
    <source>
        <dbReference type="ARBA" id="ARBA00023136"/>
    </source>
</evidence>
<dbReference type="PROSITE" id="PS50894">
    <property type="entry name" value="HPT"/>
    <property type="match status" value="1"/>
</dbReference>
<dbReference type="InterPro" id="IPR011006">
    <property type="entry name" value="CheY-like_superfamily"/>
</dbReference>
<dbReference type="SUPFAM" id="SSF47384">
    <property type="entry name" value="Homodimeric domain of signal transducing histidine kinase"/>
    <property type="match status" value="1"/>
</dbReference>
<dbReference type="SUPFAM" id="SSF52172">
    <property type="entry name" value="CheY-like"/>
    <property type="match status" value="1"/>
</dbReference>
<dbReference type="Pfam" id="PF01627">
    <property type="entry name" value="Hpt"/>
    <property type="match status" value="1"/>
</dbReference>
<gene>
    <name evidence="23" type="ORF">CLV96_3614</name>
</gene>
<dbReference type="GeneID" id="79828876"/>
<dbReference type="Gene3D" id="1.20.120.160">
    <property type="entry name" value="HPT domain"/>
    <property type="match status" value="1"/>
</dbReference>
<evidence type="ECO:0000256" key="1">
    <source>
        <dbReference type="ARBA" id="ARBA00000085"/>
    </source>
</evidence>
<evidence type="ECO:0000259" key="19">
    <source>
        <dbReference type="PROSITE" id="PS50110"/>
    </source>
</evidence>
<dbReference type="Pfam" id="PF02518">
    <property type="entry name" value="HATPase_c"/>
    <property type="match status" value="1"/>
</dbReference>
<keyword evidence="9" id="KW-0418">Kinase</keyword>
<dbReference type="InterPro" id="IPR003661">
    <property type="entry name" value="HisK_dim/P_dom"/>
</dbReference>
<dbReference type="PROSITE" id="PS50112">
    <property type="entry name" value="PAS"/>
    <property type="match status" value="1"/>
</dbReference>
<dbReference type="PROSITE" id="PS50113">
    <property type="entry name" value="PAC"/>
    <property type="match status" value="1"/>
</dbReference>
<dbReference type="NCBIfam" id="TIGR00229">
    <property type="entry name" value="sensory_box"/>
    <property type="match status" value="1"/>
</dbReference>
<dbReference type="SMART" id="SM00086">
    <property type="entry name" value="PAC"/>
    <property type="match status" value="2"/>
</dbReference>
<dbReference type="InterPro" id="IPR000700">
    <property type="entry name" value="PAS-assoc_C"/>
</dbReference>
<dbReference type="SUPFAM" id="SSF55785">
    <property type="entry name" value="PYP-like sensor domain (PAS domain)"/>
    <property type="match status" value="2"/>
</dbReference>
<keyword evidence="11" id="KW-1133">Transmembrane helix</keyword>
<keyword evidence="4" id="KW-1003">Cell membrane</keyword>
<dbReference type="SMART" id="SM00387">
    <property type="entry name" value="HATPase_c"/>
    <property type="match status" value="1"/>
</dbReference>
<dbReference type="Pfam" id="PF00989">
    <property type="entry name" value="PAS"/>
    <property type="match status" value="1"/>
</dbReference>
<comment type="caution">
    <text evidence="23">The sequence shown here is derived from an EMBL/GenBank/DDBJ whole genome shotgun (WGS) entry which is preliminary data.</text>
</comment>
<dbReference type="Pfam" id="PF00512">
    <property type="entry name" value="HisKA"/>
    <property type="match status" value="1"/>
</dbReference>
<evidence type="ECO:0000256" key="17">
    <source>
        <dbReference type="PROSITE-ProRule" id="PRU00169"/>
    </source>
</evidence>
<comment type="catalytic activity">
    <reaction evidence="1">
        <text>ATP + protein L-histidine = ADP + protein N-phospho-L-histidine.</text>
        <dbReference type="EC" id="2.7.13.3"/>
    </reaction>
</comment>
<dbReference type="GO" id="GO:0005886">
    <property type="term" value="C:plasma membrane"/>
    <property type="evidence" value="ECO:0007669"/>
    <property type="project" value="UniProtKB-SubCell"/>
</dbReference>
<comment type="subunit">
    <text evidence="14">At low DSF concentrations, interacts with RpfF.</text>
</comment>
<dbReference type="EC" id="2.7.13.3" evidence="3"/>
<dbReference type="CDD" id="cd16922">
    <property type="entry name" value="HATPase_EvgS-ArcB-TorS-like"/>
    <property type="match status" value="1"/>
</dbReference>
<evidence type="ECO:0000256" key="10">
    <source>
        <dbReference type="ARBA" id="ARBA00022840"/>
    </source>
</evidence>